<dbReference type="GeneID" id="22914312"/>
<evidence type="ECO:0000256" key="2">
    <source>
        <dbReference type="SAM" id="Phobius"/>
    </source>
</evidence>
<feature type="transmembrane region" description="Helical" evidence="2">
    <location>
        <begin position="81"/>
        <end position="104"/>
    </location>
</feature>
<gene>
    <name evidence="3" type="ORF">GNI_122720</name>
</gene>
<dbReference type="AlphaFoldDB" id="A0A023B2C8"/>
<dbReference type="RefSeq" id="XP_011131891.1">
    <property type="nucleotide sequence ID" value="XM_011133589.1"/>
</dbReference>
<feature type="region of interest" description="Disordered" evidence="1">
    <location>
        <begin position="118"/>
        <end position="137"/>
    </location>
</feature>
<keyword evidence="4" id="KW-1185">Reference proteome</keyword>
<dbReference type="EMBL" id="AFNH02000916">
    <property type="protein sequence ID" value="EZG52466.1"/>
    <property type="molecule type" value="Genomic_DNA"/>
</dbReference>
<dbReference type="Proteomes" id="UP000019763">
    <property type="component" value="Unassembled WGS sequence"/>
</dbReference>
<evidence type="ECO:0000313" key="4">
    <source>
        <dbReference type="Proteomes" id="UP000019763"/>
    </source>
</evidence>
<evidence type="ECO:0000256" key="1">
    <source>
        <dbReference type="SAM" id="MobiDB-lite"/>
    </source>
</evidence>
<keyword evidence="2 3" id="KW-0812">Transmembrane</keyword>
<name>A0A023B2C8_GRENI</name>
<accession>A0A023B2C8</accession>
<keyword evidence="2" id="KW-0472">Membrane</keyword>
<comment type="caution">
    <text evidence="3">The sequence shown here is derived from an EMBL/GenBank/DDBJ whole genome shotgun (WGS) entry which is preliminary data.</text>
</comment>
<dbReference type="eggNOG" id="ENOG502SESN">
    <property type="taxonomic scope" value="Eukaryota"/>
</dbReference>
<protein>
    <submittedName>
        <fullName evidence="3">Transmembrane protein</fullName>
    </submittedName>
</protein>
<keyword evidence="2" id="KW-1133">Transmembrane helix</keyword>
<proteinExistence type="predicted"/>
<organism evidence="3 4">
    <name type="scientific">Gregarina niphandrodes</name>
    <name type="common">Septate eugregarine</name>
    <dbReference type="NCBI Taxonomy" id="110365"/>
    <lineage>
        <taxon>Eukaryota</taxon>
        <taxon>Sar</taxon>
        <taxon>Alveolata</taxon>
        <taxon>Apicomplexa</taxon>
        <taxon>Conoidasida</taxon>
        <taxon>Gregarinasina</taxon>
        <taxon>Eugregarinorida</taxon>
        <taxon>Gregarinidae</taxon>
        <taxon>Gregarina</taxon>
    </lineage>
</organism>
<reference evidence="3" key="1">
    <citation type="submission" date="2013-12" db="EMBL/GenBank/DDBJ databases">
        <authorList>
            <person name="Omoto C.K."/>
            <person name="Sibley D."/>
            <person name="Venepally P."/>
            <person name="Hadjithomas M."/>
            <person name="Karamycheva S."/>
            <person name="Brunk B."/>
            <person name="Roos D."/>
            <person name="Caler E."/>
            <person name="Lorenzi H."/>
        </authorList>
    </citation>
    <scope>NUCLEOTIDE SEQUENCE</scope>
</reference>
<evidence type="ECO:0000313" key="3">
    <source>
        <dbReference type="EMBL" id="EZG52466.1"/>
    </source>
</evidence>
<dbReference type="VEuPathDB" id="CryptoDB:GNI_122720"/>
<sequence length="434" mass="48954">MEYNSADDGETGSKLELIDVRDLDDEERKQLLAEVPKAWKKIITDSGCLEHCIQVQYVRQEATSRWQKLGFATNCWQKPDFAIGLGLGTILGGAFMSVLVYYLCDRRHDNLLSPTNSATDSCNTTLHSSTPSENTPSWSEAVTRILSDTMFNAAGNGTPPDTRTPRIAIEATCKPRWNVNDVTTLISKTELADLRVPPDVCQEKYENLRSAKGTNMVPATLEGWSKLTWDRYEMEDCLYYGGSIVCADDISEEPTCHFYGFPFKFDSQTVWEAVIHYLKPPHSQCGYRCNTCEFGRALYAVRVAEEVGRSIPGVDLEHASEDQKRQLGFEIDKYLVNNDNCSYVTSGDACIPHVARPDCDCIKASFSSTFHNPSDQWVRWGQQIDFNTNEEILAQYYTAYKRTGYRPYACVFDCHSAASSMGAEILKYWNNTKS</sequence>